<evidence type="ECO:0000256" key="5">
    <source>
        <dbReference type="SAM" id="SignalP"/>
    </source>
</evidence>
<evidence type="ECO:0000256" key="1">
    <source>
        <dbReference type="ARBA" id="ARBA00022723"/>
    </source>
</evidence>
<evidence type="ECO:0000256" key="2">
    <source>
        <dbReference type="ARBA" id="ARBA00022729"/>
    </source>
</evidence>
<keyword evidence="1" id="KW-0479">Metal-binding</keyword>
<dbReference type="GO" id="GO:0016829">
    <property type="term" value="F:lyase activity"/>
    <property type="evidence" value="ECO:0007669"/>
    <property type="project" value="UniProtKB-KW"/>
</dbReference>
<proteinExistence type="predicted"/>
<feature type="chain" id="PRO_5004711151" evidence="5">
    <location>
        <begin position="19"/>
        <end position="890"/>
    </location>
</feature>
<dbReference type="Pfam" id="PF00734">
    <property type="entry name" value="CBM_1"/>
    <property type="match status" value="1"/>
</dbReference>
<dbReference type="Gene3D" id="2.160.20.10">
    <property type="entry name" value="Single-stranded right-handed beta-helix, Pectin lyase-like"/>
    <property type="match status" value="1"/>
</dbReference>
<name>V2WR49_MONRO</name>
<dbReference type="OrthoDB" id="302705at2759"/>
<dbReference type="EMBL" id="AWSO01001375">
    <property type="protein sequence ID" value="ESK84062.1"/>
    <property type="molecule type" value="Genomic_DNA"/>
</dbReference>
<feature type="region of interest" description="Disordered" evidence="4">
    <location>
        <begin position="699"/>
        <end position="719"/>
    </location>
</feature>
<evidence type="ECO:0000256" key="4">
    <source>
        <dbReference type="SAM" id="MobiDB-lite"/>
    </source>
</evidence>
<protein>
    <submittedName>
        <fullName evidence="7">Pectate lyase</fullName>
    </submittedName>
</protein>
<dbReference type="InterPro" id="IPR000254">
    <property type="entry name" value="CBD"/>
</dbReference>
<dbReference type="Gene3D" id="2.60.40.10">
    <property type="entry name" value="Immunoglobulins"/>
    <property type="match status" value="1"/>
</dbReference>
<dbReference type="Proteomes" id="UP000017559">
    <property type="component" value="Unassembled WGS sequence"/>
</dbReference>
<keyword evidence="8" id="KW-1185">Reference proteome</keyword>
<gene>
    <name evidence="7" type="ORF">Moror_11478</name>
</gene>
<feature type="signal peptide" evidence="5">
    <location>
        <begin position="1"/>
        <end position="18"/>
    </location>
</feature>
<evidence type="ECO:0000313" key="8">
    <source>
        <dbReference type="Proteomes" id="UP000017559"/>
    </source>
</evidence>
<dbReference type="AlphaFoldDB" id="V2WR49"/>
<comment type="caution">
    <text evidence="7">The sequence shown here is derived from an EMBL/GenBank/DDBJ whole genome shotgun (WGS) entry which is preliminary data.</text>
</comment>
<dbReference type="GO" id="GO:0005576">
    <property type="term" value="C:extracellular region"/>
    <property type="evidence" value="ECO:0007669"/>
    <property type="project" value="InterPro"/>
</dbReference>
<dbReference type="GO" id="GO:0005975">
    <property type="term" value="P:carbohydrate metabolic process"/>
    <property type="evidence" value="ECO:0007669"/>
    <property type="project" value="InterPro"/>
</dbReference>
<dbReference type="InterPro" id="IPR013783">
    <property type="entry name" value="Ig-like_fold"/>
</dbReference>
<reference evidence="7 8" key="1">
    <citation type="journal article" date="2014" name="BMC Genomics">
        <title>Genome and secretome analysis of the hemibiotrophic fungal pathogen, Moniliophthora roreri, which causes frosty pod rot disease of cacao: mechanisms of the biotrophic and necrotrophic phases.</title>
        <authorList>
            <person name="Meinhardt L.W."/>
            <person name="Costa G.G.L."/>
            <person name="Thomazella D.P.T."/>
            <person name="Teixeira P.J.P.L."/>
            <person name="Carazzolle M.F."/>
            <person name="Schuster S.C."/>
            <person name="Carlson J.E."/>
            <person name="Guiltinan M.J."/>
            <person name="Mieczkowski P."/>
            <person name="Farmer A."/>
            <person name="Ramaraj T."/>
            <person name="Crozier J."/>
            <person name="Davis R.E."/>
            <person name="Shao J."/>
            <person name="Melnick R.L."/>
            <person name="Pereira G.A.G."/>
            <person name="Bailey B.A."/>
        </authorList>
    </citation>
    <scope>NUCLEOTIDE SEQUENCE [LARGE SCALE GENOMIC DNA]</scope>
    <source>
        <strain evidence="7 8">MCA 2997</strain>
    </source>
</reference>
<evidence type="ECO:0000256" key="3">
    <source>
        <dbReference type="ARBA" id="ARBA00023180"/>
    </source>
</evidence>
<sequence length="890" mass="94370">MHLLFLTSLLWAASVTLALKVQIVPDGAVERPVDGYEYWHIPNGGSSASATFGSVTVQVSAVDDTLKGGRYKVNQQAATTFLGEWLVGEGMSTDSTTGNKPLQVTVTGLNAGSHTLLAFHNGWDNLSGVSNINVAVNGKTVLSNITQSLRQDSIWTSASSFVTFDVSSSSAIATFTFTPTGSTTDKRAYLNALEFDVQDIHAQPSFPSPSNGDEHADADNGSIALTFKDASSAKSYDIYVSTKSESEAQTATKSSSVYKGNTSSTSYSLTGVSSLNAYWWRVDTVKSDGSVVVGRVWEFRSRQLAFPGADGFGKYARGGRGGQVLRVTTLDDYAAGSTPIKGSFRWAATEVTGPRIIVFDVGGVITLKSRLSIVDKYVTIAGQTAPGKGIVFQGQPLGLSGATDVIIRHVRVRPGKISGDTIDGMGMRGSNYAIFDRCSISWTIDESFSSRDAYNITLQRTLISEPLNVAGHQNYPPGMEGTEHGYAASIGGNAGTFHHNLIAHAEGRSWSMAGGVDNLSFFQGKLSIVNNVVYNYGDRVTDGGAHQVDFINNYYKPGPSSTLHYALKAQYEDNLPGTQQYYCAGNEMPGYFTASSKQVYDGNGAGACWAQVTFSPAPTYQFFLDNPFMPNTIEYQSATEAYKRVLSDVGANVPSLDDHDKRIIKETYSGTTTYTGSYTGKKGIIDDPADVGGLESWPTTTRPSWDKDSNEDGVPDWWDGSTGGTDYTPLDGYLNFLAEPHVFVNTGASVSIALADLASGFKNPTFTASVSSGSVSVSGSTATYKAGLSAAIATMTVDIKDSEGSTWTRIFGIAVLGSGTPVPPSTTSGSTTTMKSPTSTTTSQPPAFTGVSPTWGQYGGIGWTGSTACASGSECTVIPVCIPSAEIGRY</sequence>
<dbReference type="SUPFAM" id="SSF57180">
    <property type="entry name" value="Cellulose-binding domain"/>
    <property type="match status" value="1"/>
</dbReference>
<keyword evidence="2 5" id="KW-0732">Signal</keyword>
<organism evidence="7 8">
    <name type="scientific">Moniliophthora roreri (strain MCA 2997)</name>
    <name type="common">Cocoa frosty pod rot fungus</name>
    <name type="synonym">Crinipellis roreri</name>
    <dbReference type="NCBI Taxonomy" id="1381753"/>
    <lineage>
        <taxon>Eukaryota</taxon>
        <taxon>Fungi</taxon>
        <taxon>Dikarya</taxon>
        <taxon>Basidiomycota</taxon>
        <taxon>Agaricomycotina</taxon>
        <taxon>Agaricomycetes</taxon>
        <taxon>Agaricomycetidae</taxon>
        <taxon>Agaricales</taxon>
        <taxon>Marasmiineae</taxon>
        <taxon>Marasmiaceae</taxon>
        <taxon>Moniliophthora</taxon>
    </lineage>
</organism>
<dbReference type="InterPro" id="IPR012334">
    <property type="entry name" value="Pectin_lyas_fold"/>
</dbReference>
<dbReference type="InterPro" id="IPR035971">
    <property type="entry name" value="CBD_sf"/>
</dbReference>
<evidence type="ECO:0000313" key="7">
    <source>
        <dbReference type="EMBL" id="ESK84062.1"/>
    </source>
</evidence>
<dbReference type="InterPro" id="IPR011050">
    <property type="entry name" value="Pectin_lyase_fold/virulence"/>
</dbReference>
<dbReference type="KEGG" id="mrr:Moror_11478"/>
<evidence type="ECO:0000259" key="6">
    <source>
        <dbReference type="Pfam" id="PF00734"/>
    </source>
</evidence>
<dbReference type="InterPro" id="IPR052063">
    <property type="entry name" value="Polysaccharide_Lyase_1"/>
</dbReference>
<accession>V2WR49</accession>
<feature type="region of interest" description="Disordered" evidence="4">
    <location>
        <begin position="822"/>
        <end position="851"/>
    </location>
</feature>
<dbReference type="GO" id="GO:0046872">
    <property type="term" value="F:metal ion binding"/>
    <property type="evidence" value="ECO:0007669"/>
    <property type="project" value="UniProtKB-KW"/>
</dbReference>
<dbReference type="SUPFAM" id="SSF51126">
    <property type="entry name" value="Pectin lyase-like"/>
    <property type="match status" value="1"/>
</dbReference>
<dbReference type="PANTHER" id="PTHR42970">
    <property type="entry name" value="PECTATE LYASE C-RELATED"/>
    <property type="match status" value="1"/>
</dbReference>
<feature type="domain" description="CBM1" evidence="6">
    <location>
        <begin position="855"/>
        <end position="877"/>
    </location>
</feature>
<dbReference type="HOGENOM" id="CLU_011499_0_0_1"/>
<keyword evidence="3" id="KW-0325">Glycoprotein</keyword>
<feature type="compositionally biased region" description="Low complexity" evidence="4">
    <location>
        <begin position="822"/>
        <end position="846"/>
    </location>
</feature>
<dbReference type="GO" id="GO:0030248">
    <property type="term" value="F:cellulose binding"/>
    <property type="evidence" value="ECO:0007669"/>
    <property type="project" value="InterPro"/>
</dbReference>
<keyword evidence="7" id="KW-0456">Lyase</keyword>
<dbReference type="PANTHER" id="PTHR42970:SF1">
    <property type="entry name" value="PECTATE LYASE C-RELATED"/>
    <property type="match status" value="1"/>
</dbReference>